<gene>
    <name evidence="1" type="ORF">D915_006245</name>
</gene>
<dbReference type="EMBL" id="JXXN02002306">
    <property type="protein sequence ID" value="THD23151.1"/>
    <property type="molecule type" value="Genomic_DNA"/>
</dbReference>
<sequence>MGLPSPKDLNISHLVHMNNMGDSDKATSVHPVLLILRFIKSGTDLLITSSRPRQDLLRVLIKEHLYGHTVTTQERFHLGRHN</sequence>
<comment type="caution">
    <text evidence="1">The sequence shown here is derived from an EMBL/GenBank/DDBJ whole genome shotgun (WGS) entry which is preliminary data.</text>
</comment>
<proteinExistence type="predicted"/>
<reference evidence="1" key="1">
    <citation type="submission" date="2019-03" db="EMBL/GenBank/DDBJ databases">
        <title>Improved annotation for the trematode Fasciola hepatica.</title>
        <authorList>
            <person name="Choi Y.-J."/>
            <person name="Martin J."/>
            <person name="Mitreva M."/>
        </authorList>
    </citation>
    <scope>NUCLEOTIDE SEQUENCE [LARGE SCALE GENOMIC DNA]</scope>
</reference>
<dbReference type="Proteomes" id="UP000230066">
    <property type="component" value="Unassembled WGS sequence"/>
</dbReference>
<accession>A0A2H1C7Z4</accession>
<evidence type="ECO:0000313" key="2">
    <source>
        <dbReference type="Proteomes" id="UP000230066"/>
    </source>
</evidence>
<evidence type="ECO:0000313" key="1">
    <source>
        <dbReference type="EMBL" id="THD23151.1"/>
    </source>
</evidence>
<keyword evidence="2" id="KW-1185">Reference proteome</keyword>
<name>A0A2H1C7Z4_FASHE</name>
<dbReference type="AlphaFoldDB" id="A0A2H1C7Z4"/>
<organism evidence="1 2">
    <name type="scientific">Fasciola hepatica</name>
    <name type="common">Liver fluke</name>
    <dbReference type="NCBI Taxonomy" id="6192"/>
    <lineage>
        <taxon>Eukaryota</taxon>
        <taxon>Metazoa</taxon>
        <taxon>Spiralia</taxon>
        <taxon>Lophotrochozoa</taxon>
        <taxon>Platyhelminthes</taxon>
        <taxon>Trematoda</taxon>
        <taxon>Digenea</taxon>
        <taxon>Plagiorchiida</taxon>
        <taxon>Echinostomata</taxon>
        <taxon>Echinostomatoidea</taxon>
        <taxon>Fasciolidae</taxon>
        <taxon>Fasciola</taxon>
    </lineage>
</organism>
<protein>
    <submittedName>
        <fullName evidence="1">Uncharacterized protein</fullName>
    </submittedName>
</protein>